<dbReference type="EMBL" id="JAASQJ010000005">
    <property type="protein sequence ID" value="NIJ55667.1"/>
    <property type="molecule type" value="Genomic_DNA"/>
</dbReference>
<evidence type="ECO:0000313" key="2">
    <source>
        <dbReference type="EMBL" id="NIJ55667.1"/>
    </source>
</evidence>
<evidence type="ECO:0000313" key="3">
    <source>
        <dbReference type="Proteomes" id="UP001179181"/>
    </source>
</evidence>
<comment type="caution">
    <text evidence="2">The sequence shown here is derived from an EMBL/GenBank/DDBJ whole genome shotgun (WGS) entry which is preliminary data.</text>
</comment>
<dbReference type="Pfam" id="PF00196">
    <property type="entry name" value="GerE"/>
    <property type="match status" value="1"/>
</dbReference>
<reference evidence="2 3" key="1">
    <citation type="submission" date="2020-03" db="EMBL/GenBank/DDBJ databases">
        <title>Genomic Encyclopedia of Type Strains, Phase IV (KMG-IV): sequencing the most valuable type-strain genomes for metagenomic binning, comparative biology and taxonomic classification.</title>
        <authorList>
            <person name="Goeker M."/>
        </authorList>
    </citation>
    <scope>NUCLEOTIDE SEQUENCE [LARGE SCALE GENOMIC DNA]</scope>
    <source>
        <strain evidence="2 3">DSM 102865</strain>
    </source>
</reference>
<dbReference type="RefSeq" id="WP_167275796.1">
    <property type="nucleotide sequence ID" value="NZ_JAASQJ010000005.1"/>
</dbReference>
<keyword evidence="2" id="KW-0238">DNA-binding</keyword>
<proteinExistence type="predicted"/>
<sequence length="269" mass="31501">MSLTKQEYLAFKARCAQFLTDVEYPLRVSEEEHGRFLNTAKITAGHERFSFVVNLLSFEITHCIGAERWLGYSSRPYSMFDYFKSIHPSYVEQLMQMAIATLEVTNQFPGSVRYMDQRIIACIPMKDKNGEYWWVKRESASFQFDAKGRITAYANLFTVVKEYDGESMTPRYSDQAGNSKNELYDMFVERYQQRIRERLPFTKRQFEILQIYSEGAGWTSQQVGRKLSISKQTIDKHNQSILTAARNQYARLFISANEVAHFLRTEKII</sequence>
<name>A0ABX0URQ9_9BACT</name>
<dbReference type="InterPro" id="IPR000792">
    <property type="entry name" value="Tscrpt_reg_LuxR_C"/>
</dbReference>
<dbReference type="Gene3D" id="3.30.450.20">
    <property type="entry name" value="PAS domain"/>
    <property type="match status" value="1"/>
</dbReference>
<dbReference type="InterPro" id="IPR036388">
    <property type="entry name" value="WH-like_DNA-bd_sf"/>
</dbReference>
<accession>A0ABX0URQ9</accession>
<gene>
    <name evidence="2" type="ORF">FHS68_004856</name>
</gene>
<dbReference type="Gene3D" id="1.10.10.10">
    <property type="entry name" value="Winged helix-like DNA-binding domain superfamily/Winged helix DNA-binding domain"/>
    <property type="match status" value="1"/>
</dbReference>
<evidence type="ECO:0000259" key="1">
    <source>
        <dbReference type="Pfam" id="PF00196"/>
    </source>
</evidence>
<feature type="domain" description="HTH luxR-type" evidence="1">
    <location>
        <begin position="200"/>
        <end position="242"/>
    </location>
</feature>
<organism evidence="2 3">
    <name type="scientific">Dyadobacter arcticus</name>
    <dbReference type="NCBI Taxonomy" id="1078754"/>
    <lineage>
        <taxon>Bacteria</taxon>
        <taxon>Pseudomonadati</taxon>
        <taxon>Bacteroidota</taxon>
        <taxon>Cytophagia</taxon>
        <taxon>Cytophagales</taxon>
        <taxon>Spirosomataceae</taxon>
        <taxon>Dyadobacter</taxon>
    </lineage>
</organism>
<keyword evidence="3" id="KW-1185">Reference proteome</keyword>
<dbReference type="Proteomes" id="UP001179181">
    <property type="component" value="Unassembled WGS sequence"/>
</dbReference>
<protein>
    <submittedName>
        <fullName evidence="2">DNA-binding CsgD family transcriptional regulator</fullName>
    </submittedName>
</protein>
<dbReference type="SUPFAM" id="SSF46894">
    <property type="entry name" value="C-terminal effector domain of the bipartite response regulators"/>
    <property type="match status" value="1"/>
</dbReference>
<dbReference type="InterPro" id="IPR016032">
    <property type="entry name" value="Sig_transdc_resp-reg_C-effctor"/>
</dbReference>
<dbReference type="GO" id="GO:0003677">
    <property type="term" value="F:DNA binding"/>
    <property type="evidence" value="ECO:0007669"/>
    <property type="project" value="UniProtKB-KW"/>
</dbReference>